<keyword evidence="4" id="KW-0472">Membrane</keyword>
<protein>
    <recommendedName>
        <fullName evidence="5">Glycosyltransferase 2-like domain-containing protein</fullName>
    </recommendedName>
</protein>
<keyword evidence="3" id="KW-0808">Transferase</keyword>
<dbReference type="Pfam" id="PF13632">
    <property type="entry name" value="Glyco_trans_2_3"/>
    <property type="match status" value="1"/>
</dbReference>
<evidence type="ECO:0000256" key="4">
    <source>
        <dbReference type="SAM" id="Phobius"/>
    </source>
</evidence>
<feature type="non-terminal residue" evidence="6">
    <location>
        <position position="1"/>
    </location>
</feature>
<proteinExistence type="inferred from homology"/>
<dbReference type="PANTHER" id="PTHR43179">
    <property type="entry name" value="RHAMNOSYLTRANSFERASE WBBL"/>
    <property type="match status" value="1"/>
</dbReference>
<organism evidence="6 7">
    <name type="scientific">Candidatus Falkowbacteria bacterium HGW-Falkowbacteria-2</name>
    <dbReference type="NCBI Taxonomy" id="2013769"/>
    <lineage>
        <taxon>Bacteria</taxon>
        <taxon>Candidatus Falkowiibacteriota</taxon>
    </lineage>
</organism>
<dbReference type="InterPro" id="IPR029044">
    <property type="entry name" value="Nucleotide-diphossugar_trans"/>
</dbReference>
<dbReference type="Proteomes" id="UP000233325">
    <property type="component" value="Unassembled WGS sequence"/>
</dbReference>
<reference evidence="6 7" key="1">
    <citation type="journal article" date="2017" name="ISME J.">
        <title>Potential for microbial H2 and metal transformations associated with novel bacteria and archaea in deep terrestrial subsurface sediments.</title>
        <authorList>
            <person name="Hernsdorf A.W."/>
            <person name="Amano Y."/>
            <person name="Miyakawa K."/>
            <person name="Ise K."/>
            <person name="Suzuki Y."/>
            <person name="Anantharaman K."/>
            <person name="Probst A."/>
            <person name="Burstein D."/>
            <person name="Thomas B.C."/>
            <person name="Banfield J.F."/>
        </authorList>
    </citation>
    <scope>NUCLEOTIDE SEQUENCE [LARGE SCALE GENOMIC DNA]</scope>
    <source>
        <strain evidence="6">HGW-Falkowbacteria-2</strain>
    </source>
</reference>
<evidence type="ECO:0000256" key="2">
    <source>
        <dbReference type="ARBA" id="ARBA00022676"/>
    </source>
</evidence>
<evidence type="ECO:0000256" key="1">
    <source>
        <dbReference type="ARBA" id="ARBA00006739"/>
    </source>
</evidence>
<dbReference type="GO" id="GO:0016757">
    <property type="term" value="F:glycosyltransferase activity"/>
    <property type="evidence" value="ECO:0007669"/>
    <property type="project" value="UniProtKB-KW"/>
</dbReference>
<sequence length="232" mass="26321">YIYNENNLGFSKGVNQGIRTSFEESDYFLLVNNDAELEENCCSELINESQNEAITGPAIYYKGEPDIIWQGGGRFSRLKMNIVVPDKNKTLSDTSTASVDFLSGCVMLLPKSAIRKLGGFDEAFYFYGEDLDLSLRATKNNIPVKYVKAAKAYHNIKRAAESRTNSFVLDNLAFSYILLTRKHFPLHLPYAILLFIFLYTPFRFYQIIKGGNSAKNILAWLHGGWRAITIKL</sequence>
<dbReference type="InterPro" id="IPR001173">
    <property type="entry name" value="Glyco_trans_2-like"/>
</dbReference>
<feature type="transmembrane region" description="Helical" evidence="4">
    <location>
        <begin position="187"/>
        <end position="205"/>
    </location>
</feature>
<keyword evidence="4" id="KW-1133">Transmembrane helix</keyword>
<accession>A0A2N2DZN7</accession>
<evidence type="ECO:0000256" key="3">
    <source>
        <dbReference type="ARBA" id="ARBA00022679"/>
    </source>
</evidence>
<comment type="caution">
    <text evidence="6">The sequence shown here is derived from an EMBL/GenBank/DDBJ whole genome shotgun (WGS) entry which is preliminary data.</text>
</comment>
<evidence type="ECO:0000313" key="7">
    <source>
        <dbReference type="Proteomes" id="UP000233325"/>
    </source>
</evidence>
<keyword evidence="4" id="KW-0812">Transmembrane</keyword>
<evidence type="ECO:0000259" key="5">
    <source>
        <dbReference type="Pfam" id="PF13632"/>
    </source>
</evidence>
<comment type="similarity">
    <text evidence="1">Belongs to the glycosyltransferase 2 family.</text>
</comment>
<gene>
    <name evidence="6" type="ORF">CVU83_02405</name>
</gene>
<dbReference type="PANTHER" id="PTHR43179:SF12">
    <property type="entry name" value="GALACTOFURANOSYLTRANSFERASE GLFT2"/>
    <property type="match status" value="1"/>
</dbReference>
<evidence type="ECO:0000313" key="6">
    <source>
        <dbReference type="EMBL" id="PKM87926.1"/>
    </source>
</evidence>
<dbReference type="SUPFAM" id="SSF53448">
    <property type="entry name" value="Nucleotide-diphospho-sugar transferases"/>
    <property type="match status" value="1"/>
</dbReference>
<feature type="domain" description="Glycosyltransferase 2-like" evidence="5">
    <location>
        <begin position="28"/>
        <end position="153"/>
    </location>
</feature>
<dbReference type="Gene3D" id="3.90.550.10">
    <property type="entry name" value="Spore Coat Polysaccharide Biosynthesis Protein SpsA, Chain A"/>
    <property type="match status" value="1"/>
</dbReference>
<dbReference type="EMBL" id="PHAH01000029">
    <property type="protein sequence ID" value="PKM87926.1"/>
    <property type="molecule type" value="Genomic_DNA"/>
</dbReference>
<dbReference type="AlphaFoldDB" id="A0A2N2DZN7"/>
<name>A0A2N2DZN7_9BACT</name>
<keyword evidence="2" id="KW-0328">Glycosyltransferase</keyword>